<organism evidence="3 4">
    <name type="scientific">Aminivibrio pyruvatiphilus</name>
    <dbReference type="NCBI Taxonomy" id="1005740"/>
    <lineage>
        <taxon>Bacteria</taxon>
        <taxon>Thermotogati</taxon>
        <taxon>Synergistota</taxon>
        <taxon>Synergistia</taxon>
        <taxon>Synergistales</taxon>
        <taxon>Aminobacteriaceae</taxon>
        <taxon>Aminivibrio</taxon>
    </lineage>
</organism>
<evidence type="ECO:0000256" key="1">
    <source>
        <dbReference type="SAM" id="Phobius"/>
    </source>
</evidence>
<feature type="domain" description="MrpA C-terminal/MbhE" evidence="2">
    <location>
        <begin position="32"/>
        <end position="87"/>
    </location>
</feature>
<feature type="transmembrane region" description="Helical" evidence="1">
    <location>
        <begin position="65"/>
        <end position="83"/>
    </location>
</feature>
<keyword evidence="1" id="KW-0472">Membrane</keyword>
<keyword evidence="1" id="KW-0812">Transmembrane</keyword>
<dbReference type="RefSeq" id="WP_133958405.1">
    <property type="nucleotide sequence ID" value="NZ_SORI01000017.1"/>
</dbReference>
<comment type="caution">
    <text evidence="3">The sequence shown here is derived from an EMBL/GenBank/DDBJ whole genome shotgun (WGS) entry which is preliminary data.</text>
</comment>
<dbReference type="Pfam" id="PF20501">
    <property type="entry name" value="MbhE"/>
    <property type="match status" value="1"/>
</dbReference>
<dbReference type="AlphaFoldDB" id="A0A4R8M6C1"/>
<gene>
    <name evidence="3" type="ORF">C8D99_11726</name>
</gene>
<name>A0A4R8M6C1_9BACT</name>
<evidence type="ECO:0000313" key="3">
    <source>
        <dbReference type="EMBL" id="TDY56725.1"/>
    </source>
</evidence>
<accession>A0A4R8M6C1</accession>
<dbReference type="OrthoDB" id="9798859at2"/>
<reference evidence="3 4" key="1">
    <citation type="submission" date="2019-03" db="EMBL/GenBank/DDBJ databases">
        <title>Genomic Encyclopedia of Type Strains, Phase IV (KMG-IV): sequencing the most valuable type-strain genomes for metagenomic binning, comparative biology and taxonomic classification.</title>
        <authorList>
            <person name="Goeker M."/>
        </authorList>
    </citation>
    <scope>NUCLEOTIDE SEQUENCE [LARGE SCALE GENOMIC DNA]</scope>
    <source>
        <strain evidence="3 4">DSM 25964</strain>
    </source>
</reference>
<dbReference type="Proteomes" id="UP000295066">
    <property type="component" value="Unassembled WGS sequence"/>
</dbReference>
<dbReference type="InterPro" id="IPR046806">
    <property type="entry name" value="MrpA_C/MbhE"/>
</dbReference>
<keyword evidence="4" id="KW-1185">Reference proteome</keyword>
<proteinExistence type="predicted"/>
<evidence type="ECO:0000259" key="2">
    <source>
        <dbReference type="Pfam" id="PF20501"/>
    </source>
</evidence>
<evidence type="ECO:0000313" key="4">
    <source>
        <dbReference type="Proteomes" id="UP000295066"/>
    </source>
</evidence>
<dbReference type="EMBL" id="SORI01000017">
    <property type="protein sequence ID" value="TDY56725.1"/>
    <property type="molecule type" value="Genomic_DNA"/>
</dbReference>
<protein>
    <recommendedName>
        <fullName evidence="2">MrpA C-terminal/MbhE domain-containing protein</fullName>
    </recommendedName>
</protein>
<sequence length="90" mass="9742">MKKIIFIVSAIILGALVVGAVDNIRPFGEPGAAPMDDHFIARALTERSSENVVTSIVFDYRGFDTIGEAAVLFTALCAITALFREGRKKQ</sequence>
<keyword evidence="1" id="KW-1133">Transmembrane helix</keyword>